<dbReference type="Proteomes" id="UP000249918">
    <property type="component" value="Unassembled WGS sequence"/>
</dbReference>
<accession>A0AAX2MLY7</accession>
<reference evidence="2 3" key="1">
    <citation type="submission" date="2018-06" db="EMBL/GenBank/DDBJ databases">
        <authorList>
            <consortium name="Pathogen Informatics"/>
            <person name="Doyle S."/>
        </authorList>
    </citation>
    <scope>NUCLEOTIDE SEQUENCE [LARGE SCALE GENOMIC DNA]</scope>
    <source>
        <strain evidence="2 3">EOE047</strain>
    </source>
</reference>
<evidence type="ECO:0000313" key="3">
    <source>
        <dbReference type="Proteomes" id="UP000249918"/>
    </source>
</evidence>
<evidence type="ECO:0000313" key="2">
    <source>
        <dbReference type="EMBL" id="SRC28598.1"/>
    </source>
</evidence>
<dbReference type="PANTHER" id="PTHR33408">
    <property type="entry name" value="TRANSPOSASE"/>
    <property type="match status" value="1"/>
</dbReference>
<protein>
    <submittedName>
        <fullName evidence="2">Truncated transposase</fullName>
    </submittedName>
</protein>
<feature type="domain" description="Transposase DDE" evidence="1">
    <location>
        <begin position="4"/>
        <end position="84"/>
    </location>
</feature>
<comment type="caution">
    <text evidence="2">The sequence shown here is derived from an EMBL/GenBank/DDBJ whole genome shotgun (WGS) entry which is preliminary data.</text>
</comment>
<dbReference type="RefSeq" id="WP_050958590.1">
    <property type="nucleotide sequence ID" value="NZ_CTVV01000010.1"/>
</dbReference>
<dbReference type="Pfam" id="PF13751">
    <property type="entry name" value="DDE_Tnp_1_6"/>
    <property type="match status" value="1"/>
</dbReference>
<dbReference type="EMBL" id="UDJK01000008">
    <property type="protein sequence ID" value="SRC28598.1"/>
    <property type="molecule type" value="Genomic_DNA"/>
</dbReference>
<organism evidence="2 3">
    <name type="scientific">Staphylococcus aureus</name>
    <dbReference type="NCBI Taxonomy" id="1280"/>
    <lineage>
        <taxon>Bacteria</taxon>
        <taxon>Bacillati</taxon>
        <taxon>Bacillota</taxon>
        <taxon>Bacilli</taxon>
        <taxon>Bacillales</taxon>
        <taxon>Staphylococcaceae</taxon>
        <taxon>Staphylococcus</taxon>
    </lineage>
</organism>
<dbReference type="InterPro" id="IPR025668">
    <property type="entry name" value="Tnp_DDE_dom"/>
</dbReference>
<dbReference type="PANTHER" id="PTHR33408:SF2">
    <property type="entry name" value="TRANSPOSASE DDE DOMAIN-CONTAINING PROTEIN"/>
    <property type="match status" value="1"/>
</dbReference>
<evidence type="ECO:0000259" key="1">
    <source>
        <dbReference type="Pfam" id="PF13751"/>
    </source>
</evidence>
<gene>
    <name evidence="2" type="ORF">SAMEA1466929_02010</name>
</gene>
<name>A0AAX2MLY7_STAAU</name>
<proteinExistence type="predicted"/>
<sequence length="114" mass="13371">MKPNSKSNKKIMKNYNCEYFKAQVNQKLSEPETKKIYSQRKIVVESVVGFMKAILGFTRMSVRGINKVKRDLGFVLTALNIRKIAAQRAVHYKIHIRKADFYQIINRNQLFYIA</sequence>
<dbReference type="AlphaFoldDB" id="A0AAX2MLY7"/>